<feature type="binding site" evidence="5">
    <location>
        <position position="219"/>
    </location>
    <ligand>
        <name>(2E)-4-hydroxy-3-methylbut-2-enyl diphosphate</name>
        <dbReference type="ChEBI" id="CHEBI:128753"/>
    </ligand>
</feature>
<keyword evidence="1 5" id="KW-0004">4Fe-4S</keyword>
<feature type="binding site" evidence="5">
    <location>
        <position position="261"/>
    </location>
    <ligand>
        <name>isopentenyl diphosphate</name>
        <dbReference type="ChEBI" id="CHEBI:128769"/>
    </ligand>
</feature>
<comment type="function">
    <text evidence="5">Catalyzes the conversion of 1-hydroxy-2-methyl-2-(E)-butenyl 4-diphosphate (HMBPP) into a mixture of isopentenyl diphosphate (IPP) and dimethylallyl diphosphate (DMAPP). Acts in the terminal step of the DOXP/MEP pathway for isoprenoid precursor biosynthesis.</text>
</comment>
<evidence type="ECO:0000256" key="2">
    <source>
        <dbReference type="ARBA" id="ARBA00022723"/>
    </source>
</evidence>
<feature type="binding site" evidence="5">
    <location>
        <position position="95"/>
    </location>
    <ligand>
        <name>[4Fe-4S] cluster</name>
        <dbReference type="ChEBI" id="CHEBI:49883"/>
    </ligand>
</feature>
<proteinExistence type="inferred from homology"/>
<feature type="binding site" evidence="5">
    <location>
        <position position="261"/>
    </location>
    <ligand>
        <name>dimethylallyl diphosphate</name>
        <dbReference type="ChEBI" id="CHEBI:57623"/>
    </ligand>
</feature>
<protein>
    <recommendedName>
        <fullName evidence="5">4-hydroxy-3-methylbut-2-enyl diphosphate reductase</fullName>
        <shortName evidence="5">HMBPP reductase</shortName>
        <ecNumber evidence="5">1.17.7.4</ecNumber>
    </recommendedName>
</protein>
<accession>A0ABS9EMT6</accession>
<keyword evidence="2 5" id="KW-0479">Metal-binding</keyword>
<dbReference type="Gene3D" id="3.40.1010.20">
    <property type="entry name" value="4-hydroxy-3-methylbut-2-enyl diphosphate reductase, catalytic domain"/>
    <property type="match status" value="2"/>
</dbReference>
<feature type="binding site" evidence="5">
    <location>
        <position position="40"/>
    </location>
    <ligand>
        <name>(2E)-4-hydroxy-3-methylbut-2-enyl diphosphate</name>
        <dbReference type="ChEBI" id="CHEBI:128753"/>
    </ligand>
</feature>
<comment type="catalytic activity">
    <reaction evidence="5">
        <text>dimethylallyl diphosphate + 2 oxidized [2Fe-2S]-[ferredoxin] + H2O = (2E)-4-hydroxy-3-methylbut-2-enyl diphosphate + 2 reduced [2Fe-2S]-[ferredoxin] + 2 H(+)</text>
        <dbReference type="Rhea" id="RHEA:24825"/>
        <dbReference type="Rhea" id="RHEA-COMP:10000"/>
        <dbReference type="Rhea" id="RHEA-COMP:10001"/>
        <dbReference type="ChEBI" id="CHEBI:15377"/>
        <dbReference type="ChEBI" id="CHEBI:15378"/>
        <dbReference type="ChEBI" id="CHEBI:33737"/>
        <dbReference type="ChEBI" id="CHEBI:33738"/>
        <dbReference type="ChEBI" id="CHEBI:57623"/>
        <dbReference type="ChEBI" id="CHEBI:128753"/>
        <dbReference type="EC" id="1.17.7.4"/>
    </reaction>
</comment>
<comment type="pathway">
    <text evidence="5">Isoprenoid biosynthesis; isopentenyl diphosphate biosynthesis via DXP pathway; isopentenyl diphosphate from 1-deoxy-D-xylulose 5-phosphate: step 6/6.</text>
</comment>
<feature type="binding site" evidence="5">
    <location>
        <position position="123"/>
    </location>
    <ligand>
        <name>isopentenyl diphosphate</name>
        <dbReference type="ChEBI" id="CHEBI:128769"/>
    </ligand>
</feature>
<dbReference type="EC" id="1.17.7.4" evidence="5"/>
<keyword evidence="4 5" id="KW-0411">Iron-sulfur</keyword>
<evidence type="ECO:0000256" key="5">
    <source>
        <dbReference type="HAMAP-Rule" id="MF_00191"/>
    </source>
</evidence>
<feature type="binding site" evidence="5">
    <location>
        <position position="73"/>
    </location>
    <ligand>
        <name>(2E)-4-hydroxy-3-methylbut-2-enyl diphosphate</name>
        <dbReference type="ChEBI" id="CHEBI:128753"/>
    </ligand>
</feature>
<feature type="binding site" evidence="5">
    <location>
        <position position="217"/>
    </location>
    <ligand>
        <name>(2E)-4-hydroxy-3-methylbut-2-enyl diphosphate</name>
        <dbReference type="ChEBI" id="CHEBI:128753"/>
    </ligand>
</feature>
<evidence type="ECO:0000256" key="4">
    <source>
        <dbReference type="ARBA" id="ARBA00023014"/>
    </source>
</evidence>
<feature type="binding site" evidence="5">
    <location>
        <position position="217"/>
    </location>
    <ligand>
        <name>dimethylallyl diphosphate</name>
        <dbReference type="ChEBI" id="CHEBI:57623"/>
    </ligand>
</feature>
<feature type="binding site" evidence="5">
    <location>
        <position position="123"/>
    </location>
    <ligand>
        <name>dimethylallyl diphosphate</name>
        <dbReference type="ChEBI" id="CHEBI:57623"/>
    </ligand>
</feature>
<dbReference type="Proteomes" id="UP001200430">
    <property type="component" value="Unassembled WGS sequence"/>
</dbReference>
<feature type="binding site" evidence="5">
    <location>
        <position position="219"/>
    </location>
    <ligand>
        <name>isopentenyl diphosphate</name>
        <dbReference type="ChEBI" id="CHEBI:128769"/>
    </ligand>
</feature>
<evidence type="ECO:0000313" key="6">
    <source>
        <dbReference type="EMBL" id="MCF4142029.1"/>
    </source>
</evidence>
<sequence>MKVVVAEPTGLCFGVKRAIRTMEEALEEKGRVFCIGSPIHNPQEVQRLVDKGLVVVEDDDRIPPDEPVFVRAHGISPDVHRRLQDKGARIIDGTCPFVRKAQEMAGRLSREGYYLVVLGDENHPEIKGILGYVEGPYLVVSGKKDLRAIDKIDKIGIISQTTQQESTLKELVSEAVGSAREIKVSNTICRATVERQEAVRRLADKVDGIVIIGGHNSANTGKLFRIAQESGTPALWVEQADQLDGRWLSGKGTIGIAAGASTPDWLIKQLQQAML</sequence>
<feature type="binding site" evidence="5">
    <location>
        <position position="12"/>
    </location>
    <ligand>
        <name>[4Fe-4S] cluster</name>
        <dbReference type="ChEBI" id="CHEBI:49883"/>
    </ligand>
</feature>
<comment type="cofactor">
    <cofactor evidence="5">
        <name>[4Fe-4S] cluster</name>
        <dbReference type="ChEBI" id="CHEBI:49883"/>
    </cofactor>
    <text evidence="5">Binds 1 [4Fe-4S] cluster per subunit.</text>
</comment>
<reference evidence="6 7" key="1">
    <citation type="submission" date="2022-01" db="EMBL/GenBank/DDBJ databases">
        <title>Dethiosulfovibrio faecalis sp. nov., a novel proteolytic, non-sulfur-reducing bacterium isolated from a marine aquaculture solid waste bioreactor.</title>
        <authorList>
            <person name="Grabowski S."/>
            <person name="Apolinario E."/>
            <person name="Schneider N."/>
            <person name="Marshall C.W."/>
            <person name="Sowers K.R."/>
        </authorList>
    </citation>
    <scope>NUCLEOTIDE SEQUENCE [LARGE SCALE GENOMIC DNA]</scope>
    <source>
        <strain evidence="6 7">DSM 12537</strain>
    </source>
</reference>
<dbReference type="PANTHER" id="PTHR30426:SF0">
    <property type="entry name" value="4-HYDROXY-3-METHYLBUT-2-ENYL DIPHOSPHATE REDUCTASE"/>
    <property type="match status" value="1"/>
</dbReference>
<evidence type="ECO:0000256" key="3">
    <source>
        <dbReference type="ARBA" id="ARBA00023004"/>
    </source>
</evidence>
<keyword evidence="7" id="KW-1185">Reference proteome</keyword>
<comment type="similarity">
    <text evidence="5">Belongs to the IspH family.</text>
</comment>
<feature type="binding site" evidence="5">
    <location>
        <position position="217"/>
    </location>
    <ligand>
        <name>isopentenyl diphosphate</name>
        <dbReference type="ChEBI" id="CHEBI:128769"/>
    </ligand>
</feature>
<keyword evidence="5" id="KW-0414">Isoprene biosynthesis</keyword>
<dbReference type="GO" id="GO:0051745">
    <property type="term" value="F:4-hydroxy-3-methylbut-2-enyl diphosphate reductase activity"/>
    <property type="evidence" value="ECO:0007669"/>
    <property type="project" value="UniProtKB-EC"/>
</dbReference>
<feature type="active site" description="Proton donor" evidence="5">
    <location>
        <position position="125"/>
    </location>
</feature>
<dbReference type="HAMAP" id="MF_00191">
    <property type="entry name" value="IspH"/>
    <property type="match status" value="1"/>
</dbReference>
<dbReference type="CDD" id="cd13944">
    <property type="entry name" value="lytB_ispH"/>
    <property type="match status" value="1"/>
</dbReference>
<feature type="binding site" evidence="5">
    <location>
        <position position="40"/>
    </location>
    <ligand>
        <name>isopentenyl diphosphate</name>
        <dbReference type="ChEBI" id="CHEBI:128769"/>
    </ligand>
</feature>
<gene>
    <name evidence="5 6" type="primary">ispH</name>
    <name evidence="6" type="ORF">L2W38_04260</name>
</gene>
<comment type="caution">
    <text evidence="5">Lacks conserved residue(s) required for the propagation of feature annotation.</text>
</comment>
<keyword evidence="3 5" id="KW-0408">Iron</keyword>
<dbReference type="InterPro" id="IPR003451">
    <property type="entry name" value="LytB/IspH"/>
</dbReference>
<feature type="binding site" evidence="5">
    <location>
        <position position="40"/>
    </location>
    <ligand>
        <name>dimethylallyl diphosphate</name>
        <dbReference type="ChEBI" id="CHEBI:57623"/>
    </ligand>
</feature>
<organism evidence="6 7">
    <name type="scientific">Dethiosulfovibrio marinus</name>
    <dbReference type="NCBI Taxonomy" id="133532"/>
    <lineage>
        <taxon>Bacteria</taxon>
        <taxon>Thermotogati</taxon>
        <taxon>Synergistota</taxon>
        <taxon>Synergistia</taxon>
        <taxon>Synergistales</taxon>
        <taxon>Dethiosulfovibrionaceae</taxon>
        <taxon>Dethiosulfovibrio</taxon>
    </lineage>
</organism>
<dbReference type="Gene3D" id="3.40.50.11270">
    <property type="match status" value="1"/>
</dbReference>
<keyword evidence="5 6" id="KW-0560">Oxidoreductase</keyword>
<evidence type="ECO:0000313" key="7">
    <source>
        <dbReference type="Proteomes" id="UP001200430"/>
    </source>
</evidence>
<dbReference type="PANTHER" id="PTHR30426">
    <property type="entry name" value="4-HYDROXY-3-METHYLBUT-2-ENYL DIPHOSPHATE REDUCTASE"/>
    <property type="match status" value="1"/>
</dbReference>
<feature type="binding site" evidence="5">
    <location>
        <position position="219"/>
    </location>
    <ligand>
        <name>dimethylallyl diphosphate</name>
        <dbReference type="ChEBI" id="CHEBI:57623"/>
    </ligand>
</feature>
<dbReference type="NCBIfam" id="TIGR00216">
    <property type="entry name" value="ispH_lytB"/>
    <property type="match status" value="1"/>
</dbReference>
<dbReference type="Pfam" id="PF02401">
    <property type="entry name" value="LYTB"/>
    <property type="match status" value="1"/>
</dbReference>
<comment type="pathway">
    <text evidence="5">Isoprenoid biosynthesis; dimethylallyl diphosphate biosynthesis; dimethylallyl diphosphate from (2E)-4-hydroxy-3-methylbutenyl diphosphate: step 1/1.</text>
</comment>
<feature type="binding site" evidence="5">
    <location>
        <position position="73"/>
    </location>
    <ligand>
        <name>isopentenyl diphosphate</name>
        <dbReference type="ChEBI" id="CHEBI:128769"/>
    </ligand>
</feature>
<comment type="caution">
    <text evidence="6">The sequence shown here is derived from an EMBL/GenBank/DDBJ whole genome shotgun (WGS) entry which is preliminary data.</text>
</comment>
<feature type="binding site" evidence="5">
    <location>
        <position position="189"/>
    </location>
    <ligand>
        <name>[4Fe-4S] cluster</name>
        <dbReference type="ChEBI" id="CHEBI:49883"/>
    </ligand>
</feature>
<feature type="binding site" evidence="5">
    <location>
        <position position="261"/>
    </location>
    <ligand>
        <name>(2E)-4-hydroxy-3-methylbut-2-enyl diphosphate</name>
        <dbReference type="ChEBI" id="CHEBI:128753"/>
    </ligand>
</feature>
<comment type="catalytic activity">
    <reaction evidence="5">
        <text>isopentenyl diphosphate + 2 oxidized [2Fe-2S]-[ferredoxin] + H2O = (2E)-4-hydroxy-3-methylbut-2-enyl diphosphate + 2 reduced [2Fe-2S]-[ferredoxin] + 2 H(+)</text>
        <dbReference type="Rhea" id="RHEA:24488"/>
        <dbReference type="Rhea" id="RHEA-COMP:10000"/>
        <dbReference type="Rhea" id="RHEA-COMP:10001"/>
        <dbReference type="ChEBI" id="CHEBI:15377"/>
        <dbReference type="ChEBI" id="CHEBI:15378"/>
        <dbReference type="ChEBI" id="CHEBI:33737"/>
        <dbReference type="ChEBI" id="CHEBI:33738"/>
        <dbReference type="ChEBI" id="CHEBI:128753"/>
        <dbReference type="ChEBI" id="CHEBI:128769"/>
        <dbReference type="EC" id="1.17.7.4"/>
    </reaction>
</comment>
<dbReference type="EMBL" id="JAKGUD010000003">
    <property type="protein sequence ID" value="MCF4142029.1"/>
    <property type="molecule type" value="Genomic_DNA"/>
</dbReference>
<feature type="binding site" evidence="5">
    <location>
        <position position="123"/>
    </location>
    <ligand>
        <name>(2E)-4-hydroxy-3-methylbut-2-enyl diphosphate</name>
        <dbReference type="ChEBI" id="CHEBI:128753"/>
    </ligand>
</feature>
<evidence type="ECO:0000256" key="1">
    <source>
        <dbReference type="ARBA" id="ARBA00022485"/>
    </source>
</evidence>
<feature type="binding site" evidence="5">
    <location>
        <position position="73"/>
    </location>
    <ligand>
        <name>dimethylallyl diphosphate</name>
        <dbReference type="ChEBI" id="CHEBI:57623"/>
    </ligand>
</feature>
<feature type="binding site" evidence="5">
    <location>
        <position position="161"/>
    </location>
    <ligand>
        <name>(2E)-4-hydroxy-3-methylbut-2-enyl diphosphate</name>
        <dbReference type="ChEBI" id="CHEBI:128753"/>
    </ligand>
</feature>
<name>A0ABS9EMT6_9BACT</name>
<dbReference type="RefSeq" id="WP_236098785.1">
    <property type="nucleotide sequence ID" value="NZ_JAKGUD010000003.1"/>
</dbReference>